<sequence length="186" mass="20850">MDFLEFVSTRQSDRAFDPARPVEKEKIERIVEAARLAPSACNAQPWHMIVVDDPQLKNRVADATSARVLGMNHFTKQAPVHIVLVEEKVNLTSGMGGWVKQKDYAQMDLGVIAAHIALAAHAEGLGSCILGWFNESKMRDILSIPDSKRVWLDIAIGYSVQPLRPKKRKPLEEVVSYNGYRNSIKK</sequence>
<accession>A0A1R3T252</accession>
<reference evidence="4 5" key="1">
    <citation type="submission" date="2016-08" db="EMBL/GenBank/DDBJ databases">
        <authorList>
            <person name="Seilhamer J.J."/>
        </authorList>
    </citation>
    <scope>NUCLEOTIDE SEQUENCE [LARGE SCALE GENOMIC DNA]</scope>
    <source>
        <strain evidence="4">M3/6</strain>
    </source>
</reference>
<name>A0A1R3T252_9BACT</name>
<keyword evidence="2" id="KW-0560">Oxidoreductase</keyword>
<dbReference type="Pfam" id="PF00881">
    <property type="entry name" value="Nitroreductase"/>
    <property type="match status" value="1"/>
</dbReference>
<dbReference type="Proteomes" id="UP000187464">
    <property type="component" value="Chromosome I"/>
</dbReference>
<evidence type="ECO:0000259" key="3">
    <source>
        <dbReference type="Pfam" id="PF00881"/>
    </source>
</evidence>
<protein>
    <submittedName>
        <fullName evidence="4">Nitroreductase-like family 3</fullName>
    </submittedName>
</protein>
<dbReference type="STRING" id="1642647.PSM36_3002"/>
<keyword evidence="5" id="KW-1185">Reference proteome</keyword>
<dbReference type="KEGG" id="psac:PSM36_3002"/>
<dbReference type="PANTHER" id="PTHR43673:SF10">
    <property type="entry name" value="NADH DEHYDROGENASE_NAD(P)H NITROREDUCTASE XCC3605-RELATED"/>
    <property type="match status" value="1"/>
</dbReference>
<organism evidence="4 5">
    <name type="scientific">Proteiniphilum saccharofermentans</name>
    <dbReference type="NCBI Taxonomy" id="1642647"/>
    <lineage>
        <taxon>Bacteria</taxon>
        <taxon>Pseudomonadati</taxon>
        <taxon>Bacteroidota</taxon>
        <taxon>Bacteroidia</taxon>
        <taxon>Bacteroidales</taxon>
        <taxon>Dysgonomonadaceae</taxon>
        <taxon>Proteiniphilum</taxon>
    </lineage>
</organism>
<evidence type="ECO:0000256" key="1">
    <source>
        <dbReference type="ARBA" id="ARBA00007118"/>
    </source>
</evidence>
<dbReference type="RefSeq" id="WP_076931558.1">
    <property type="nucleotide sequence ID" value="NZ_LT605205.1"/>
</dbReference>
<dbReference type="InterPro" id="IPR000415">
    <property type="entry name" value="Nitroreductase-like"/>
</dbReference>
<comment type="similarity">
    <text evidence="1">Belongs to the nitroreductase family.</text>
</comment>
<dbReference type="EMBL" id="LT605205">
    <property type="protein sequence ID" value="SCD21791.1"/>
    <property type="molecule type" value="Genomic_DNA"/>
</dbReference>
<evidence type="ECO:0000313" key="5">
    <source>
        <dbReference type="Proteomes" id="UP000187464"/>
    </source>
</evidence>
<dbReference type="InterPro" id="IPR029479">
    <property type="entry name" value="Nitroreductase"/>
</dbReference>
<dbReference type="Gene3D" id="3.40.109.10">
    <property type="entry name" value="NADH Oxidase"/>
    <property type="match status" value="2"/>
</dbReference>
<evidence type="ECO:0000256" key="2">
    <source>
        <dbReference type="ARBA" id="ARBA00023002"/>
    </source>
</evidence>
<gene>
    <name evidence="4" type="ORF">PSM36_3002</name>
</gene>
<dbReference type="PANTHER" id="PTHR43673">
    <property type="entry name" value="NAD(P)H NITROREDUCTASE YDGI-RELATED"/>
    <property type="match status" value="1"/>
</dbReference>
<feature type="domain" description="Nitroreductase" evidence="3">
    <location>
        <begin position="8"/>
        <end position="158"/>
    </location>
</feature>
<dbReference type="AlphaFoldDB" id="A0A1R3T252"/>
<dbReference type="GO" id="GO:0016491">
    <property type="term" value="F:oxidoreductase activity"/>
    <property type="evidence" value="ECO:0007669"/>
    <property type="project" value="UniProtKB-KW"/>
</dbReference>
<proteinExistence type="inferred from homology"/>
<evidence type="ECO:0000313" key="4">
    <source>
        <dbReference type="EMBL" id="SCD21791.1"/>
    </source>
</evidence>
<dbReference type="SUPFAM" id="SSF55469">
    <property type="entry name" value="FMN-dependent nitroreductase-like"/>
    <property type="match status" value="1"/>
</dbReference>